<dbReference type="Proteomes" id="UP000186868">
    <property type="component" value="Unassembled WGS sequence"/>
</dbReference>
<reference evidence="1 2" key="1">
    <citation type="submission" date="2016-11" db="EMBL/GenBank/DDBJ databases">
        <title>Draft Genome Sequences of Nine Cyanobacterial Strains from Diverse Habitats.</title>
        <authorList>
            <person name="Zhu T."/>
            <person name="Hou S."/>
            <person name="Lu X."/>
            <person name="Hess W.R."/>
        </authorList>
    </citation>
    <scope>NUCLEOTIDE SEQUENCE [LARGE SCALE GENOMIC DNA]</scope>
    <source>
        <strain evidence="1 2">NIES-593</strain>
    </source>
</reference>
<dbReference type="STRING" id="1921803.NIES593_20525"/>
<name>A0A1U7H8T3_9CYAN</name>
<proteinExistence type="predicted"/>
<organism evidence="1 2">
    <name type="scientific">Hydrococcus rivularis NIES-593</name>
    <dbReference type="NCBI Taxonomy" id="1921803"/>
    <lineage>
        <taxon>Bacteria</taxon>
        <taxon>Bacillati</taxon>
        <taxon>Cyanobacteriota</taxon>
        <taxon>Cyanophyceae</taxon>
        <taxon>Pleurocapsales</taxon>
        <taxon>Hydrococcaceae</taxon>
        <taxon>Hydrococcus</taxon>
    </lineage>
</organism>
<evidence type="ECO:0000313" key="1">
    <source>
        <dbReference type="EMBL" id="OKH19850.1"/>
    </source>
</evidence>
<dbReference type="InterPro" id="IPR021336">
    <property type="entry name" value="DUF2949"/>
</dbReference>
<dbReference type="EMBL" id="MRCB01000037">
    <property type="protein sequence ID" value="OKH19850.1"/>
    <property type="molecule type" value="Genomic_DNA"/>
</dbReference>
<dbReference type="RefSeq" id="WP_073601361.1">
    <property type="nucleotide sequence ID" value="NZ_MRCB01000037.1"/>
</dbReference>
<evidence type="ECO:0000313" key="2">
    <source>
        <dbReference type="Proteomes" id="UP000186868"/>
    </source>
</evidence>
<dbReference type="OrthoDB" id="433602at2"/>
<dbReference type="Pfam" id="PF11165">
    <property type="entry name" value="DUF2949"/>
    <property type="match status" value="1"/>
</dbReference>
<gene>
    <name evidence="1" type="ORF">NIES593_20525</name>
</gene>
<protein>
    <submittedName>
        <fullName evidence="1">DUF2949 domain-containing protein</fullName>
    </submittedName>
</protein>
<sequence>MKTKTQQRLIKFLVEELAVPGDSVKLALRHSQENPTVLPMVLWKYGLINLRQLEKIWDWAENV</sequence>
<dbReference type="AlphaFoldDB" id="A0A1U7H8T3"/>
<comment type="caution">
    <text evidence="1">The sequence shown here is derived from an EMBL/GenBank/DDBJ whole genome shotgun (WGS) entry which is preliminary data.</text>
</comment>
<keyword evidence="2" id="KW-1185">Reference proteome</keyword>
<accession>A0A1U7H8T3</accession>